<evidence type="ECO:0000256" key="3">
    <source>
        <dbReference type="ARBA" id="ARBA00023274"/>
    </source>
</evidence>
<dbReference type="SMART" id="SM01397">
    <property type="entry name" value="Ribosomal_S3Ae"/>
    <property type="match status" value="1"/>
</dbReference>
<accession>A0A7S1IR84</accession>
<dbReference type="InterPro" id="IPR027500">
    <property type="entry name" value="Ribosomal_eS1_euk"/>
</dbReference>
<name>A0A7S1IR84_9EUGL</name>
<dbReference type="Pfam" id="PF01015">
    <property type="entry name" value="Ribosomal_S3Ae"/>
    <property type="match status" value="1"/>
</dbReference>
<keyword evidence="1 4" id="KW-0963">Cytoplasm</keyword>
<dbReference type="EMBL" id="HBGA01083143">
    <property type="protein sequence ID" value="CAD9019899.1"/>
    <property type="molecule type" value="Transcribed_RNA"/>
</dbReference>
<keyword evidence="3 4" id="KW-0687">Ribonucleoprotein</keyword>
<feature type="region of interest" description="Disordered" evidence="5">
    <location>
        <begin position="1"/>
        <end position="20"/>
    </location>
</feature>
<dbReference type="AlphaFoldDB" id="A0A7S1IR84"/>
<evidence type="ECO:0000256" key="2">
    <source>
        <dbReference type="ARBA" id="ARBA00022980"/>
    </source>
</evidence>
<organism evidence="6">
    <name type="scientific">Eutreptiella gymnastica</name>
    <dbReference type="NCBI Taxonomy" id="73025"/>
    <lineage>
        <taxon>Eukaryota</taxon>
        <taxon>Discoba</taxon>
        <taxon>Euglenozoa</taxon>
        <taxon>Euglenida</taxon>
        <taxon>Spirocuta</taxon>
        <taxon>Euglenophyceae</taxon>
        <taxon>Eutreptiales</taxon>
        <taxon>Eutreptiaceae</taxon>
        <taxon>Eutreptiella</taxon>
    </lineage>
</organism>
<feature type="initiator methionine" description="Removed" evidence="4">
    <location>
        <position position="1"/>
    </location>
</feature>
<keyword evidence="2 4" id="KW-0689">Ribosomal protein</keyword>
<evidence type="ECO:0000256" key="4">
    <source>
        <dbReference type="HAMAP-Rule" id="MF_03122"/>
    </source>
</evidence>
<reference evidence="6" key="1">
    <citation type="submission" date="2021-01" db="EMBL/GenBank/DDBJ databases">
        <authorList>
            <person name="Corre E."/>
            <person name="Pelletier E."/>
            <person name="Niang G."/>
            <person name="Scheremetjew M."/>
            <person name="Finn R."/>
            <person name="Kale V."/>
            <person name="Holt S."/>
            <person name="Cochrane G."/>
            <person name="Meng A."/>
            <person name="Brown T."/>
            <person name="Cohen L."/>
        </authorList>
    </citation>
    <scope>NUCLEOTIDE SEQUENCE</scope>
    <source>
        <strain evidence="6">NIES-381</strain>
    </source>
</reference>
<evidence type="ECO:0000313" key="6">
    <source>
        <dbReference type="EMBL" id="CAD9019899.1"/>
    </source>
</evidence>
<dbReference type="GO" id="GO:0006412">
    <property type="term" value="P:translation"/>
    <property type="evidence" value="ECO:0007669"/>
    <property type="project" value="UniProtKB-UniRule"/>
</dbReference>
<dbReference type="GO" id="GO:0022627">
    <property type="term" value="C:cytosolic small ribosomal subunit"/>
    <property type="evidence" value="ECO:0007669"/>
    <property type="project" value="UniProtKB-UniRule"/>
</dbReference>
<proteinExistence type="inferred from homology"/>
<comment type="subcellular location">
    <subcellularLocation>
        <location evidence="4">Cytoplasm</location>
    </subcellularLocation>
</comment>
<dbReference type="GO" id="GO:0003735">
    <property type="term" value="F:structural constituent of ribosome"/>
    <property type="evidence" value="ECO:0007669"/>
    <property type="project" value="UniProtKB-UniRule"/>
</dbReference>
<dbReference type="InterPro" id="IPR001593">
    <property type="entry name" value="Ribosomal_eS1"/>
</dbReference>
<evidence type="ECO:0000256" key="5">
    <source>
        <dbReference type="SAM" id="MobiDB-lite"/>
    </source>
</evidence>
<gene>
    <name evidence="6" type="ORF">EGYM00392_LOCUS31013</name>
</gene>
<evidence type="ECO:0000256" key="1">
    <source>
        <dbReference type="ARBA" id="ARBA00022490"/>
    </source>
</evidence>
<protein>
    <recommendedName>
        <fullName evidence="4">Small ribosomal subunit protein eS1</fullName>
    </recommendedName>
</protein>
<comment type="subunit">
    <text evidence="4">Component of the small ribosomal subunit. Mature ribosomes consist of a small (40S) and a large (60S) subunit. The 40S subunit contains about 33 different proteins and 1 molecule of RNA (18S). The 60S subunit contains about 49 different proteins and 3 molecules of RNA (25S, 5.8S and 5S).</text>
</comment>
<sequence>MAVGKNKRLSKSGKKGQQKRKVIDFMTRKEWYDIVAPSSFTKRSICKTLVNKSVGNKNCADQLKGRVFEVNLGDLNEDEQQAHRNIKLKVEDVQGRSCLTQFQGMALTTDKLRSLVRKWCTLIEASLDLKTSDGYTLRVFVIGFTKRRNNQVKKNCYAQSSQVLRLRKKMFDVMSAAVTKSDLQSCVKKFQLETIGKDIEKMSNGIYPLRDVHVRKVKVVKAPKFDNLKLMDAHGNEIPASKEEMGIAAE</sequence>
<dbReference type="HAMAP" id="MF_03122">
    <property type="entry name" value="Ribosomal_eS1_euk"/>
    <property type="match status" value="1"/>
</dbReference>
<comment type="similarity">
    <text evidence="4">Belongs to the eukaryotic ribosomal protein eS1 family.</text>
</comment>
<dbReference type="PANTHER" id="PTHR11830">
    <property type="entry name" value="40S RIBOSOMAL PROTEIN S3A"/>
    <property type="match status" value="1"/>
</dbReference>